<dbReference type="Proteomes" id="UP000095390">
    <property type="component" value="Unassembled WGS sequence"/>
</dbReference>
<dbReference type="InterPro" id="IPR043148">
    <property type="entry name" value="TagF_C"/>
</dbReference>
<name>A0A173TUT0_9FIRM</name>
<comment type="function">
    <text evidence="10">Hydrolyzes ribosome-free peptidyl-tRNAs (with 1 or more amino acids incorporated), which drop off the ribosome during protein synthesis, or as a result of ribosome stalling.</text>
</comment>
<keyword evidence="10" id="KW-0694">RNA-binding</keyword>
<feature type="binding site" evidence="10">
    <location>
        <position position="585"/>
    </location>
    <ligand>
        <name>tRNA</name>
        <dbReference type="ChEBI" id="CHEBI:17843"/>
    </ligand>
</feature>
<keyword evidence="7" id="KW-0472">Membrane</keyword>
<comment type="subunit">
    <text evidence="10">Monomer.</text>
</comment>
<dbReference type="PANTHER" id="PTHR37316">
    <property type="entry name" value="TEICHOIC ACID GLYCEROL-PHOSPHATE PRIMASE"/>
    <property type="match status" value="1"/>
</dbReference>
<evidence type="ECO:0000313" key="12">
    <source>
        <dbReference type="EMBL" id="CUN06682.1"/>
    </source>
</evidence>
<dbReference type="InterPro" id="IPR043149">
    <property type="entry name" value="TagF_N"/>
</dbReference>
<evidence type="ECO:0000313" key="13">
    <source>
        <dbReference type="Proteomes" id="UP000095390"/>
    </source>
</evidence>
<evidence type="ECO:0000256" key="2">
    <source>
        <dbReference type="ARBA" id="ARBA00010488"/>
    </source>
</evidence>
<dbReference type="NCBIfam" id="TIGR00447">
    <property type="entry name" value="pth"/>
    <property type="match status" value="1"/>
</dbReference>
<feature type="compositionally biased region" description="Basic and acidic residues" evidence="11">
    <location>
        <begin position="501"/>
        <end position="516"/>
    </location>
</feature>
<feature type="compositionally biased region" description="Basic and acidic residues" evidence="11">
    <location>
        <begin position="483"/>
        <end position="493"/>
    </location>
</feature>
<evidence type="ECO:0000256" key="3">
    <source>
        <dbReference type="ARBA" id="ARBA00013260"/>
    </source>
</evidence>
<dbReference type="CDD" id="cd00462">
    <property type="entry name" value="PTH"/>
    <property type="match status" value="1"/>
</dbReference>
<keyword evidence="6" id="KW-0777">Teichoic acid biosynthesis</keyword>
<evidence type="ECO:0000256" key="10">
    <source>
        <dbReference type="HAMAP-Rule" id="MF_00083"/>
    </source>
</evidence>
<comment type="similarity">
    <text evidence="2">Belongs to the CDP-glycerol glycerophosphotransferase family.</text>
</comment>
<dbReference type="FunFam" id="3.40.50.1470:FF:000001">
    <property type="entry name" value="Peptidyl-tRNA hydrolase"/>
    <property type="match status" value="1"/>
</dbReference>
<evidence type="ECO:0000256" key="9">
    <source>
        <dbReference type="ARBA" id="ARBA00050038"/>
    </source>
</evidence>
<reference evidence="12 13" key="1">
    <citation type="submission" date="2015-09" db="EMBL/GenBank/DDBJ databases">
        <authorList>
            <consortium name="Pathogen Informatics"/>
        </authorList>
    </citation>
    <scope>NUCLEOTIDE SEQUENCE [LARGE SCALE GENOMIC DNA]</scope>
    <source>
        <strain evidence="12 13">2789STDY5834966</strain>
    </source>
</reference>
<evidence type="ECO:0000256" key="7">
    <source>
        <dbReference type="ARBA" id="ARBA00023136"/>
    </source>
</evidence>
<dbReference type="GO" id="GO:0047355">
    <property type="term" value="F:CDP-glycerol glycerophosphotransferase activity"/>
    <property type="evidence" value="ECO:0007669"/>
    <property type="project" value="InterPro"/>
</dbReference>
<dbReference type="GO" id="GO:0005737">
    <property type="term" value="C:cytoplasm"/>
    <property type="evidence" value="ECO:0007669"/>
    <property type="project" value="UniProtKB-SubCell"/>
</dbReference>
<dbReference type="Gene3D" id="3.40.50.11820">
    <property type="match status" value="1"/>
</dbReference>
<feature type="binding site" evidence="10">
    <location>
        <position position="535"/>
    </location>
    <ligand>
        <name>tRNA</name>
        <dbReference type="ChEBI" id="CHEBI:17843"/>
    </ligand>
</feature>
<sequence length="717" mass="82444">MNTNKIFAGCFNFFRKWKVKKNQITLIEKLNTGGTGSLFEIKNECEKRGLPFHFNIITHADYEVSLRNLGGLLKLFTIKAFRMATSSHIFLNDNFLPLGYMKLSDETKVVQLWHGMGSFKKFGGSSETNPEVLKELKAATKNTDHILASSENIRDNYAEAFMAPKEKVICIGCPQVDYFFREHDIAAWKEELSERYPEMKGKKLVLYAPTFRGEEEHDKKLLEAFDFDAFQKELGKDYFLMVRLHPQIQSAKVPDTVANMTDYPNVRKLLCMTDILIADYSSIAVEYSLLNRPIILYAFDKGWYLSEDRGFYFDYEKTAPGPIVENMQDLINCIKNKQWDIAKVEKFAHLHNDYFDDKSARRVVDYYFGNGKKLPNSASEPEPFYEEWNQYRPKHRRKKNPDSISQNIFDNVSGKSQNGKLPEKWATQDAEEAVNSWESERKKQRKRQQQKARMQEKLKQQTANVTKQKNKKNNNFISGIDKLTSKKEKDINKQKQLKLQNQEEKSTKETSEEIKSRKEHRMKVIVGLGNPTDQYKGTRHNVGYMAIDRIAEANRININQHKFKAMVGSGIIGGSKVLLVKPLTYMNLSGESIRPIMDFYKLDLSDILVIYDDISLEPGVLRLRTKGSAGGHNGMKSIIKHLGGDTFPRIRVGIGGEKHPGQDLADYVLGHFKDDEKELLSDALDKAEKAAELFAQDEFSEAMNKYSVGKKKRKTLE</sequence>
<dbReference type="InterPro" id="IPR036416">
    <property type="entry name" value="Pept_tRNA_hydro_sf"/>
</dbReference>
<dbReference type="GO" id="GO:0019350">
    <property type="term" value="P:teichoic acid biosynthetic process"/>
    <property type="evidence" value="ECO:0007669"/>
    <property type="project" value="UniProtKB-KW"/>
</dbReference>
<feature type="binding site" evidence="10">
    <location>
        <position position="587"/>
    </location>
    <ligand>
        <name>tRNA</name>
        <dbReference type="ChEBI" id="CHEBI:17843"/>
    </ligand>
</feature>
<keyword evidence="10" id="KW-0963">Cytoplasm</keyword>
<evidence type="ECO:0000256" key="4">
    <source>
        <dbReference type="ARBA" id="ARBA00022475"/>
    </source>
</evidence>
<dbReference type="PROSITE" id="PS01195">
    <property type="entry name" value="PEPT_TRNA_HYDROL_1"/>
    <property type="match status" value="1"/>
</dbReference>
<evidence type="ECO:0000256" key="5">
    <source>
        <dbReference type="ARBA" id="ARBA00022679"/>
    </source>
</evidence>
<keyword evidence="10" id="KW-0820">tRNA-binding</keyword>
<dbReference type="InterPro" id="IPR001328">
    <property type="entry name" value="Pept_tRNA_hydro"/>
</dbReference>
<evidence type="ECO:0000256" key="8">
    <source>
        <dbReference type="ARBA" id="ARBA00048707"/>
    </source>
</evidence>
<comment type="catalytic activity">
    <reaction evidence="8 10">
        <text>an N-acyl-L-alpha-aminoacyl-tRNA + H2O = an N-acyl-L-amino acid + a tRNA + H(+)</text>
        <dbReference type="Rhea" id="RHEA:54448"/>
        <dbReference type="Rhea" id="RHEA-COMP:10123"/>
        <dbReference type="Rhea" id="RHEA-COMP:13883"/>
        <dbReference type="ChEBI" id="CHEBI:15377"/>
        <dbReference type="ChEBI" id="CHEBI:15378"/>
        <dbReference type="ChEBI" id="CHEBI:59874"/>
        <dbReference type="ChEBI" id="CHEBI:78442"/>
        <dbReference type="ChEBI" id="CHEBI:138191"/>
        <dbReference type="EC" id="3.1.1.29"/>
    </reaction>
</comment>
<dbReference type="AlphaFoldDB" id="A0A173TUT0"/>
<dbReference type="InterPro" id="IPR007554">
    <property type="entry name" value="Glycerophosphate_synth"/>
</dbReference>
<dbReference type="PANTHER" id="PTHR37316:SF3">
    <property type="entry name" value="TEICHOIC ACID GLYCEROL-PHOSPHATE TRANSFERASE"/>
    <property type="match status" value="1"/>
</dbReference>
<dbReference type="PROSITE" id="PS01196">
    <property type="entry name" value="PEPT_TRNA_HYDROL_2"/>
    <property type="match status" value="1"/>
</dbReference>
<dbReference type="EMBL" id="CYYC01000024">
    <property type="protein sequence ID" value="CUN06682.1"/>
    <property type="molecule type" value="Genomic_DNA"/>
</dbReference>
<feature type="region of interest" description="Disordered" evidence="11">
    <location>
        <begin position="391"/>
        <end position="518"/>
    </location>
</feature>
<dbReference type="Gene3D" id="3.40.50.12580">
    <property type="match status" value="1"/>
</dbReference>
<dbReference type="GO" id="GO:0072344">
    <property type="term" value="P:rescue of stalled ribosome"/>
    <property type="evidence" value="ECO:0007669"/>
    <property type="project" value="UniProtKB-UniRule"/>
</dbReference>
<feature type="site" description="Stabilizes the basic form of H active site to accept a proton" evidence="10">
    <location>
        <position position="612"/>
    </location>
</feature>
<dbReference type="InterPro" id="IPR051612">
    <property type="entry name" value="Teichoic_Acid_Biosynth"/>
</dbReference>
<evidence type="ECO:0000256" key="11">
    <source>
        <dbReference type="SAM" id="MobiDB-lite"/>
    </source>
</evidence>
<comment type="similarity">
    <text evidence="10">Belongs to the PTH family.</text>
</comment>
<dbReference type="GO" id="GO:0000049">
    <property type="term" value="F:tRNA binding"/>
    <property type="evidence" value="ECO:0007669"/>
    <property type="project" value="UniProtKB-UniRule"/>
</dbReference>
<dbReference type="Pfam" id="PF01195">
    <property type="entry name" value="Pept_tRNA_hydro"/>
    <property type="match status" value="1"/>
</dbReference>
<evidence type="ECO:0000256" key="1">
    <source>
        <dbReference type="ARBA" id="ARBA00004202"/>
    </source>
</evidence>
<keyword evidence="5" id="KW-0808">Transferase</keyword>
<feature type="site" description="Discriminates between blocked and unblocked aminoacyl-tRNA" evidence="10">
    <location>
        <position position="530"/>
    </location>
</feature>
<dbReference type="GO" id="GO:0006515">
    <property type="term" value="P:protein quality control for misfolded or incompletely synthesized proteins"/>
    <property type="evidence" value="ECO:0007669"/>
    <property type="project" value="UniProtKB-UniRule"/>
</dbReference>
<dbReference type="SUPFAM" id="SSF53756">
    <property type="entry name" value="UDP-Glycosyltransferase/glycogen phosphorylase"/>
    <property type="match status" value="1"/>
</dbReference>
<gene>
    <name evidence="10 12" type="primary">pth</name>
    <name evidence="12" type="ORF">ERS852578_01973</name>
</gene>
<keyword evidence="4" id="KW-1003">Cell membrane</keyword>
<organism evidence="12 13">
    <name type="scientific">Anaerobutyricum hallii</name>
    <dbReference type="NCBI Taxonomy" id="39488"/>
    <lineage>
        <taxon>Bacteria</taxon>
        <taxon>Bacillati</taxon>
        <taxon>Bacillota</taxon>
        <taxon>Clostridia</taxon>
        <taxon>Lachnospirales</taxon>
        <taxon>Lachnospiraceae</taxon>
        <taxon>Anaerobutyricum</taxon>
    </lineage>
</organism>
<dbReference type="GO" id="GO:0005886">
    <property type="term" value="C:plasma membrane"/>
    <property type="evidence" value="ECO:0007669"/>
    <property type="project" value="UniProtKB-SubCell"/>
</dbReference>
<feature type="compositionally biased region" description="Polar residues" evidence="11">
    <location>
        <begin position="402"/>
        <end position="419"/>
    </location>
</feature>
<keyword evidence="10 12" id="KW-0378">Hydrolase</keyword>
<dbReference type="GO" id="GO:0004045">
    <property type="term" value="F:peptidyl-tRNA hydrolase activity"/>
    <property type="evidence" value="ECO:0007669"/>
    <property type="project" value="UniProtKB-UniRule"/>
</dbReference>
<feature type="active site" description="Proton acceptor" evidence="10">
    <location>
        <position position="540"/>
    </location>
</feature>
<evidence type="ECO:0000256" key="6">
    <source>
        <dbReference type="ARBA" id="ARBA00022944"/>
    </source>
</evidence>
<accession>A0A173TUT0</accession>
<comment type="function">
    <text evidence="10">Catalyzes the release of premature peptidyl moieties from peptidyl-tRNA molecules trapped in stalled 50S ribosomal subunits, and thus maintains levels of free tRNAs and 50S ribosomes.</text>
</comment>
<dbReference type="EC" id="3.1.1.29" evidence="3 10"/>
<protein>
    <recommendedName>
        <fullName evidence="9 10">Peptidyl-tRNA hydrolase</fullName>
        <shortName evidence="10">Pth</shortName>
        <ecNumber evidence="3 10">3.1.1.29</ecNumber>
    </recommendedName>
</protein>
<feature type="binding site" evidence="10">
    <location>
        <position position="633"/>
    </location>
    <ligand>
        <name>tRNA</name>
        <dbReference type="ChEBI" id="CHEBI:17843"/>
    </ligand>
</feature>
<comment type="subcellular location">
    <subcellularLocation>
        <location evidence="1">Cell membrane</location>
        <topology evidence="1">Peripheral membrane protein</topology>
    </subcellularLocation>
    <subcellularLocation>
        <location evidence="10">Cytoplasm</location>
    </subcellularLocation>
</comment>
<dbReference type="HAMAP" id="MF_00083">
    <property type="entry name" value="Pept_tRNA_hydro_bact"/>
    <property type="match status" value="1"/>
</dbReference>
<dbReference type="SUPFAM" id="SSF53178">
    <property type="entry name" value="Peptidyl-tRNA hydrolase-like"/>
    <property type="match status" value="1"/>
</dbReference>
<dbReference type="Gene3D" id="3.40.50.1470">
    <property type="entry name" value="Peptidyl-tRNA hydrolase"/>
    <property type="match status" value="1"/>
</dbReference>
<proteinExistence type="inferred from homology"/>
<dbReference type="InterPro" id="IPR018171">
    <property type="entry name" value="Pept_tRNA_hydro_CS"/>
</dbReference>
<dbReference type="Pfam" id="PF04464">
    <property type="entry name" value="Glyphos_transf"/>
    <property type="match status" value="1"/>
</dbReference>